<comment type="caution">
    <text evidence="1">The sequence shown here is derived from an EMBL/GenBank/DDBJ whole genome shotgun (WGS) entry which is preliminary data.</text>
</comment>
<feature type="non-terminal residue" evidence="1">
    <location>
        <position position="62"/>
    </location>
</feature>
<sequence>MYKDHKAINKLYDETQHTEFRMCHFLNKNRPMFLIDLGYCFEMEASTQYNKNDIVLVQYPPD</sequence>
<proteinExistence type="predicted"/>
<evidence type="ECO:0000313" key="1">
    <source>
        <dbReference type="EMBL" id="GAH44759.1"/>
    </source>
</evidence>
<organism evidence="1">
    <name type="scientific">marine sediment metagenome</name>
    <dbReference type="NCBI Taxonomy" id="412755"/>
    <lineage>
        <taxon>unclassified sequences</taxon>
        <taxon>metagenomes</taxon>
        <taxon>ecological metagenomes</taxon>
    </lineage>
</organism>
<protein>
    <submittedName>
        <fullName evidence="1">Uncharacterized protein</fullName>
    </submittedName>
</protein>
<accession>X1GT12</accession>
<dbReference type="EMBL" id="BARU01012776">
    <property type="protein sequence ID" value="GAH44759.1"/>
    <property type="molecule type" value="Genomic_DNA"/>
</dbReference>
<name>X1GT12_9ZZZZ</name>
<dbReference type="AlphaFoldDB" id="X1GT12"/>
<gene>
    <name evidence="1" type="ORF">S03H2_23404</name>
</gene>
<reference evidence="1" key="1">
    <citation type="journal article" date="2014" name="Front. Microbiol.">
        <title>High frequency of phylogenetically diverse reductive dehalogenase-homologous genes in deep subseafloor sedimentary metagenomes.</title>
        <authorList>
            <person name="Kawai M."/>
            <person name="Futagami T."/>
            <person name="Toyoda A."/>
            <person name="Takaki Y."/>
            <person name="Nishi S."/>
            <person name="Hori S."/>
            <person name="Arai W."/>
            <person name="Tsubouchi T."/>
            <person name="Morono Y."/>
            <person name="Uchiyama I."/>
            <person name="Ito T."/>
            <person name="Fujiyama A."/>
            <person name="Inagaki F."/>
            <person name="Takami H."/>
        </authorList>
    </citation>
    <scope>NUCLEOTIDE SEQUENCE</scope>
    <source>
        <strain evidence="1">Expedition CK06-06</strain>
    </source>
</reference>